<dbReference type="Proteomes" id="UP001152885">
    <property type="component" value="Unassembled WGS sequence"/>
</dbReference>
<comment type="similarity">
    <text evidence="2 7">Belongs to the SRP14 family.</text>
</comment>
<evidence type="ECO:0000256" key="1">
    <source>
        <dbReference type="ARBA" id="ARBA00004496"/>
    </source>
</evidence>
<keyword evidence="5 7" id="KW-0733">Signal recognition particle</keyword>
<reference evidence="8" key="1">
    <citation type="submission" date="2022-12" db="EMBL/GenBank/DDBJ databases">
        <authorList>
            <person name="Brejova B."/>
        </authorList>
    </citation>
    <scope>NUCLEOTIDE SEQUENCE</scope>
</reference>
<evidence type="ECO:0000256" key="5">
    <source>
        <dbReference type="ARBA" id="ARBA00023135"/>
    </source>
</evidence>
<organism evidence="8 9">
    <name type="scientific">Candida verbasci</name>
    <dbReference type="NCBI Taxonomy" id="1227364"/>
    <lineage>
        <taxon>Eukaryota</taxon>
        <taxon>Fungi</taxon>
        <taxon>Dikarya</taxon>
        <taxon>Ascomycota</taxon>
        <taxon>Saccharomycotina</taxon>
        <taxon>Pichiomycetes</taxon>
        <taxon>Debaryomycetaceae</taxon>
        <taxon>Candida/Lodderomyces clade</taxon>
        <taxon>Candida</taxon>
    </lineage>
</organism>
<keyword evidence="4 7" id="KW-0694">RNA-binding</keyword>
<dbReference type="SUPFAM" id="SSF54762">
    <property type="entry name" value="Signal recognition particle alu RNA binding heterodimer, SRP9/14"/>
    <property type="match status" value="1"/>
</dbReference>
<keyword evidence="9" id="KW-1185">Reference proteome</keyword>
<dbReference type="Pfam" id="PF02290">
    <property type="entry name" value="SRP14"/>
    <property type="match status" value="1"/>
</dbReference>
<protein>
    <recommendedName>
        <fullName evidence="7">Signal recognition particle subunit SRP14</fullName>
    </recommendedName>
    <alternativeName>
        <fullName evidence="7">Signal recognition particle 14 kDa protein</fullName>
    </alternativeName>
</protein>
<keyword evidence="6 7" id="KW-0687">Ribonucleoprotein</keyword>
<evidence type="ECO:0000256" key="2">
    <source>
        <dbReference type="ARBA" id="ARBA00010349"/>
    </source>
</evidence>
<dbReference type="OrthoDB" id="19209at2759"/>
<name>A0A9W4TXY8_9ASCO</name>
<dbReference type="GO" id="GO:0005786">
    <property type="term" value="C:signal recognition particle, endoplasmic reticulum targeting"/>
    <property type="evidence" value="ECO:0007669"/>
    <property type="project" value="UniProtKB-UniRule"/>
</dbReference>
<evidence type="ECO:0000313" key="9">
    <source>
        <dbReference type="Proteomes" id="UP001152885"/>
    </source>
</evidence>
<evidence type="ECO:0000256" key="3">
    <source>
        <dbReference type="ARBA" id="ARBA00022490"/>
    </source>
</evidence>
<evidence type="ECO:0000256" key="4">
    <source>
        <dbReference type="ARBA" id="ARBA00022884"/>
    </source>
</evidence>
<dbReference type="GO" id="GO:0008312">
    <property type="term" value="F:7S RNA binding"/>
    <property type="evidence" value="ECO:0007669"/>
    <property type="project" value="UniProtKB-UniRule"/>
</dbReference>
<dbReference type="Gene3D" id="3.30.720.10">
    <property type="entry name" value="Signal recognition particle alu RNA binding heterodimer, srp9/1"/>
    <property type="match status" value="1"/>
</dbReference>
<comment type="subcellular location">
    <subcellularLocation>
        <location evidence="1 7">Cytoplasm</location>
    </subcellularLocation>
</comment>
<evidence type="ECO:0000256" key="6">
    <source>
        <dbReference type="ARBA" id="ARBA00023274"/>
    </source>
</evidence>
<dbReference type="AlphaFoldDB" id="A0A9W4TXY8"/>
<dbReference type="InterPro" id="IPR003210">
    <property type="entry name" value="Signal_recog_particle_SRP14"/>
</dbReference>
<comment type="caution">
    <text evidence="8">The sequence shown here is derived from an EMBL/GenBank/DDBJ whole genome shotgun (WGS) entry which is preliminary data.</text>
</comment>
<dbReference type="EMBL" id="CANTUO010000004">
    <property type="protein sequence ID" value="CAI5759491.1"/>
    <property type="molecule type" value="Genomic_DNA"/>
</dbReference>
<dbReference type="GO" id="GO:0006614">
    <property type="term" value="P:SRP-dependent cotranslational protein targeting to membrane"/>
    <property type="evidence" value="ECO:0007669"/>
    <property type="project" value="UniProtKB-UniRule"/>
</dbReference>
<gene>
    <name evidence="8" type="ORF">CANVERA_P4004</name>
</gene>
<evidence type="ECO:0000313" key="8">
    <source>
        <dbReference type="EMBL" id="CAI5759491.1"/>
    </source>
</evidence>
<sequence>MTKRVNTPDFLQLLQSQLQNSKGKKSIYLTQKRLSSNIENSINDLPSNVISTPIENNETYPILLRFSQNSSDNKINKDRVKYSTIIESDKLDEFWQEYLKILKNGFIGLKKKEKKKSKKGKK</sequence>
<dbReference type="PANTHER" id="PTHR12013">
    <property type="entry name" value="SIGNAL RECOGNITION PARTICLE 14 KD PROTEIN"/>
    <property type="match status" value="1"/>
</dbReference>
<proteinExistence type="inferred from homology"/>
<keyword evidence="3 7" id="KW-0963">Cytoplasm</keyword>
<comment type="subunit">
    <text evidence="7">Component of a fungal signal recognition particle (SRP) complex that consists of a 7SL RNA molecule (scR1) and at least six protein subunits: SRP72, SRP68, SRP54, SEC65, SRP21 and SRP14.</text>
</comment>
<comment type="function">
    <text evidence="7">Component of the signal recognition particle (SRP) complex, a ribonucleoprotein complex that mediates the cotranslational targeting of secretory and membrane proteins to the endoplasmic reticulum (ER).</text>
</comment>
<dbReference type="GO" id="GO:0030942">
    <property type="term" value="F:endoplasmic reticulum signal peptide binding"/>
    <property type="evidence" value="ECO:0007669"/>
    <property type="project" value="UniProtKB-UniRule"/>
</dbReference>
<accession>A0A9W4TXY8</accession>
<evidence type="ECO:0000256" key="7">
    <source>
        <dbReference type="RuleBase" id="RU368100"/>
    </source>
</evidence>
<dbReference type="InterPro" id="IPR009018">
    <property type="entry name" value="Signal_recog_particle_SRP9/14"/>
</dbReference>